<dbReference type="STRING" id="121845.A0A1S3D1C2"/>
<reference evidence="2" key="1">
    <citation type="submission" date="2025-08" db="UniProtKB">
        <authorList>
            <consortium name="RefSeq"/>
        </authorList>
    </citation>
    <scope>IDENTIFICATION</scope>
</reference>
<protein>
    <submittedName>
        <fullName evidence="2">Probable protein disulfide-isomerase ER-60</fullName>
    </submittedName>
</protein>
<dbReference type="Proteomes" id="UP000079169">
    <property type="component" value="Unplaced"/>
</dbReference>
<dbReference type="GeneID" id="103509302"/>
<name>A0A1S3D1C2_DIACI</name>
<dbReference type="RefSeq" id="XP_008472131.1">
    <property type="nucleotide sequence ID" value="XM_008473909.3"/>
</dbReference>
<organism evidence="1 2">
    <name type="scientific">Diaphorina citri</name>
    <name type="common">Asian citrus psyllid</name>
    <dbReference type="NCBI Taxonomy" id="121845"/>
    <lineage>
        <taxon>Eukaryota</taxon>
        <taxon>Metazoa</taxon>
        <taxon>Ecdysozoa</taxon>
        <taxon>Arthropoda</taxon>
        <taxon>Hexapoda</taxon>
        <taxon>Insecta</taxon>
        <taxon>Pterygota</taxon>
        <taxon>Neoptera</taxon>
        <taxon>Paraneoptera</taxon>
        <taxon>Hemiptera</taxon>
        <taxon>Sternorrhyncha</taxon>
        <taxon>Psylloidea</taxon>
        <taxon>Psyllidae</taxon>
        <taxon>Diaphorininae</taxon>
        <taxon>Diaphorina</taxon>
    </lineage>
</organism>
<evidence type="ECO:0000313" key="1">
    <source>
        <dbReference type="Proteomes" id="UP000079169"/>
    </source>
</evidence>
<evidence type="ECO:0000313" key="2">
    <source>
        <dbReference type="RefSeq" id="XP_008472131.1"/>
    </source>
</evidence>
<proteinExistence type="predicted"/>
<dbReference type="KEGG" id="dci:103509302"/>
<accession>A0A1S3D1C2</accession>
<sequence>MDATANDVPSLFEVRGFPTLFWLPKNSKSKPVKYEGGREVDDFIKFIAKHATSELSGYDRSGNPKKTEL</sequence>
<dbReference type="Gene3D" id="3.40.30.10">
    <property type="entry name" value="Glutaredoxin"/>
    <property type="match status" value="1"/>
</dbReference>
<keyword evidence="1" id="KW-1185">Reference proteome</keyword>
<dbReference type="InterPro" id="IPR036249">
    <property type="entry name" value="Thioredoxin-like_sf"/>
</dbReference>
<dbReference type="AlphaFoldDB" id="A0A1S3D1C2"/>
<dbReference type="PaxDb" id="121845-A0A1S3D1C2"/>
<dbReference type="SUPFAM" id="SSF52833">
    <property type="entry name" value="Thioredoxin-like"/>
    <property type="match status" value="1"/>
</dbReference>
<gene>
    <name evidence="2" type="primary">LOC103509302</name>
</gene>